<name>A0A3S1ADE6_9CYAN</name>
<evidence type="ECO:0000313" key="2">
    <source>
        <dbReference type="EMBL" id="RUS98672.1"/>
    </source>
</evidence>
<dbReference type="InterPro" id="IPR011049">
    <property type="entry name" value="Serralysin-like_metalloprot_C"/>
</dbReference>
<dbReference type="GO" id="GO:0008253">
    <property type="term" value="F:5'-nucleotidase activity"/>
    <property type="evidence" value="ECO:0007669"/>
    <property type="project" value="TreeGrafter"/>
</dbReference>
<feature type="domain" description="5'-Nucleotidase C-terminal" evidence="1">
    <location>
        <begin position="390"/>
        <end position="590"/>
    </location>
</feature>
<dbReference type="Pfam" id="PF00353">
    <property type="entry name" value="HemolysinCabind"/>
    <property type="match status" value="3"/>
</dbReference>
<dbReference type="GO" id="GO:0009166">
    <property type="term" value="P:nucleotide catabolic process"/>
    <property type="evidence" value="ECO:0007669"/>
    <property type="project" value="InterPro"/>
</dbReference>
<dbReference type="GO" id="GO:0005509">
    <property type="term" value="F:calcium ion binding"/>
    <property type="evidence" value="ECO:0007669"/>
    <property type="project" value="InterPro"/>
</dbReference>
<accession>A0A3S1ADE6</accession>
<dbReference type="Gene3D" id="3.90.780.10">
    <property type="entry name" value="5'-Nucleotidase, C-terminal domain"/>
    <property type="match status" value="1"/>
</dbReference>
<evidence type="ECO:0000259" key="1">
    <source>
        <dbReference type="Pfam" id="PF02872"/>
    </source>
</evidence>
<dbReference type="SUPFAM" id="SSF55816">
    <property type="entry name" value="5'-nucleotidase (syn. UDP-sugar hydrolase), C-terminal domain"/>
    <property type="match status" value="1"/>
</dbReference>
<dbReference type="OrthoDB" id="9768561at2"/>
<dbReference type="EMBL" id="RSCL01000028">
    <property type="protein sequence ID" value="RUS98672.1"/>
    <property type="molecule type" value="Genomic_DNA"/>
</dbReference>
<reference evidence="2" key="1">
    <citation type="submission" date="2018-12" db="EMBL/GenBank/DDBJ databases">
        <authorList>
            <person name="Will S."/>
            <person name="Neumann-Schaal M."/>
            <person name="Henke P."/>
        </authorList>
    </citation>
    <scope>NUCLEOTIDE SEQUENCE</scope>
    <source>
        <strain evidence="2">PCC 7102</strain>
    </source>
</reference>
<dbReference type="RefSeq" id="WP_127086111.1">
    <property type="nucleotide sequence ID" value="NZ_RSCL01000028.1"/>
</dbReference>
<comment type="caution">
    <text evidence="2">The sequence shown here is derived from an EMBL/GenBank/DDBJ whole genome shotgun (WGS) entry which is preliminary data.</text>
</comment>
<dbReference type="AlphaFoldDB" id="A0A3S1ADE6"/>
<dbReference type="GO" id="GO:0030288">
    <property type="term" value="C:outer membrane-bounded periplasmic space"/>
    <property type="evidence" value="ECO:0007669"/>
    <property type="project" value="TreeGrafter"/>
</dbReference>
<dbReference type="InterPro" id="IPR008334">
    <property type="entry name" value="5'-Nucleotdase_C"/>
</dbReference>
<dbReference type="InterPro" id="IPR029052">
    <property type="entry name" value="Metallo-depent_PP-like"/>
</dbReference>
<keyword evidence="3" id="KW-1185">Reference proteome</keyword>
<sequence>MAFQLQILHASDFEGGIPALNDAVGFSTVVNALKDDYANTLILSSGDNYIPGPFFSASSDPSVASAIGAAGVGRGDIAILNGIGVQASVFGNHEFDLGTSTIQSLIVPSGNYQGAEFPYLSANLDFSGDASLASRVVAPAQDFTNVGSTQSVVLANGATATDNRGRISSSAVITVNGERIGIVGATTPTLPSISSPGPGVTVTPDSFNTDPTAVQLDALAAIIQPQVDALTATGINKVILLSHMQQFPIEQALATRLNNVDVVIAGGSHQLFADNTDTRRPEDLGSTVPNYPSVITNPTTGEQVLVLNTAANYRYVGRLVADFDLDGKIIPNSIDPNISGAYATDAANVAALIATNTAAGGVTATPSAEVVAATNALQNVIVSKDGNIFGSTSVFLNGTRDDVRTQETNLGNLTADANLTIARDYDPTVTISIKNGGGIRDNIGFIPSVSGSQQVEKLPPAANPLANKDAGDISQLDIENSLRFNNDLSLVTITAAQLEQIMEHAVAGTGTGRTPGQFPQVGGIAFSFDATRTARTATTEGDRIRSLAIKDENGKTIDIVVNDGQLVGDPNRTFRMVTLGFLASGGDGYPFQGFTSTINRRDLVIAGAARTGQATFAADGTEQDAFAEYLTRIDTYNQADTAPAQDTRIQNLAARTDTVLSDVVTGSGTLFGTNTDDIFLANGDNNTIYANEGNNQITATGSNNQVFAGNGNDTITTGNGNDIIYANNGNNRIFTGAGSDTIYTGSGDDFINAGTGIDTIWLNSGKDTVVLNRDGADIINGFQLGQTSLALSENLKFTDLTITQGDGAALISVGNELLASLSWVQATSLNSDSFVMV</sequence>
<proteinExistence type="predicted"/>
<dbReference type="InterPro" id="IPR006179">
    <property type="entry name" value="5_nucleotidase/apyrase"/>
</dbReference>
<dbReference type="SUPFAM" id="SSF51120">
    <property type="entry name" value="beta-Roll"/>
    <property type="match status" value="1"/>
</dbReference>
<protein>
    <recommendedName>
        <fullName evidence="1">5'-Nucleotidase C-terminal domain-containing protein</fullName>
    </recommendedName>
</protein>
<gene>
    <name evidence="2" type="ORF">DSM106972_080580</name>
</gene>
<dbReference type="Gene3D" id="2.150.10.10">
    <property type="entry name" value="Serralysin-like metalloprotease, C-terminal"/>
    <property type="match status" value="1"/>
</dbReference>
<dbReference type="Gene3D" id="3.60.21.10">
    <property type="match status" value="1"/>
</dbReference>
<dbReference type="SUPFAM" id="SSF56300">
    <property type="entry name" value="Metallo-dependent phosphatases"/>
    <property type="match status" value="1"/>
</dbReference>
<dbReference type="Proteomes" id="UP000271624">
    <property type="component" value="Unassembled WGS sequence"/>
</dbReference>
<dbReference type="Pfam" id="PF02872">
    <property type="entry name" value="5_nucleotid_C"/>
    <property type="match status" value="1"/>
</dbReference>
<reference evidence="2" key="2">
    <citation type="journal article" date="2019" name="Genome Biol. Evol.">
        <title>Day and night: Metabolic profiles and evolutionary relationships of six axenic non-marine cyanobacteria.</title>
        <authorList>
            <person name="Will S.E."/>
            <person name="Henke P."/>
            <person name="Boedeker C."/>
            <person name="Huang S."/>
            <person name="Brinkmann H."/>
            <person name="Rohde M."/>
            <person name="Jarek M."/>
            <person name="Friedl T."/>
            <person name="Seufert S."/>
            <person name="Schumacher M."/>
            <person name="Overmann J."/>
            <person name="Neumann-Schaal M."/>
            <person name="Petersen J."/>
        </authorList>
    </citation>
    <scope>NUCLEOTIDE SEQUENCE [LARGE SCALE GENOMIC DNA]</scope>
    <source>
        <strain evidence="2">PCC 7102</strain>
    </source>
</reference>
<organism evidence="2 3">
    <name type="scientific">Dulcicalothrix desertica PCC 7102</name>
    <dbReference type="NCBI Taxonomy" id="232991"/>
    <lineage>
        <taxon>Bacteria</taxon>
        <taxon>Bacillati</taxon>
        <taxon>Cyanobacteriota</taxon>
        <taxon>Cyanophyceae</taxon>
        <taxon>Nostocales</taxon>
        <taxon>Calotrichaceae</taxon>
        <taxon>Dulcicalothrix</taxon>
    </lineage>
</organism>
<dbReference type="GO" id="GO:0008768">
    <property type="term" value="F:UDP-sugar diphosphatase activity"/>
    <property type="evidence" value="ECO:0007669"/>
    <property type="project" value="TreeGrafter"/>
</dbReference>
<dbReference type="PANTHER" id="PTHR11575:SF24">
    <property type="entry name" value="5'-NUCLEOTIDASE"/>
    <property type="match status" value="1"/>
</dbReference>
<dbReference type="InterPro" id="IPR001343">
    <property type="entry name" value="Hemolysn_Ca-bd"/>
</dbReference>
<dbReference type="InterPro" id="IPR036907">
    <property type="entry name" value="5'-Nucleotdase_C_sf"/>
</dbReference>
<dbReference type="PRINTS" id="PR01607">
    <property type="entry name" value="APYRASEFAMLY"/>
</dbReference>
<evidence type="ECO:0000313" key="3">
    <source>
        <dbReference type="Proteomes" id="UP000271624"/>
    </source>
</evidence>
<dbReference type="PANTHER" id="PTHR11575">
    <property type="entry name" value="5'-NUCLEOTIDASE-RELATED"/>
    <property type="match status" value="1"/>
</dbReference>